<gene>
    <name evidence="2" type="ORF">V0R53_18885</name>
</gene>
<keyword evidence="2" id="KW-0456">Lyase</keyword>
<evidence type="ECO:0000313" key="2">
    <source>
        <dbReference type="EMBL" id="MEE1868457.1"/>
    </source>
</evidence>
<dbReference type="AlphaFoldDB" id="A0AB35WVH8"/>
<dbReference type="SUPFAM" id="SSF49899">
    <property type="entry name" value="Concanavalin A-like lectins/glucanases"/>
    <property type="match status" value="1"/>
</dbReference>
<dbReference type="InterPro" id="IPR013320">
    <property type="entry name" value="ConA-like_dom_sf"/>
</dbReference>
<dbReference type="Proteomes" id="UP001307839">
    <property type="component" value="Unassembled WGS sequence"/>
</dbReference>
<feature type="domain" description="Alginate lyase 2" evidence="1">
    <location>
        <begin position="30"/>
        <end position="113"/>
    </location>
</feature>
<dbReference type="EMBL" id="JAZDQP010000013">
    <property type="protein sequence ID" value="MEE1868457.1"/>
    <property type="molecule type" value="Genomic_DNA"/>
</dbReference>
<evidence type="ECO:0000313" key="3">
    <source>
        <dbReference type="Proteomes" id="UP001307839"/>
    </source>
</evidence>
<evidence type="ECO:0000259" key="1">
    <source>
        <dbReference type="Pfam" id="PF08787"/>
    </source>
</evidence>
<keyword evidence="3" id="KW-1185">Reference proteome</keyword>
<dbReference type="Pfam" id="PF08787">
    <property type="entry name" value="Alginate_lyase2"/>
    <property type="match status" value="1"/>
</dbReference>
<dbReference type="Gene3D" id="2.60.120.200">
    <property type="match status" value="1"/>
</dbReference>
<name>A0AB35WVH8_9PSED</name>
<proteinExistence type="predicted"/>
<protein>
    <submittedName>
        <fullName evidence="2">Polysaccharide lyase family 7 protein</fullName>
    </submittedName>
</protein>
<dbReference type="InterPro" id="IPR014895">
    <property type="entry name" value="Alginate_lyase_2"/>
</dbReference>
<accession>A0AB35WVH8</accession>
<dbReference type="GO" id="GO:0016829">
    <property type="term" value="F:lyase activity"/>
    <property type="evidence" value="ECO:0007669"/>
    <property type="project" value="UniProtKB-KW"/>
</dbReference>
<dbReference type="RefSeq" id="WP_330080262.1">
    <property type="nucleotide sequence ID" value="NZ_JAZDCU010000030.1"/>
</dbReference>
<reference evidence="2 3" key="1">
    <citation type="submission" date="2024-01" db="EMBL/GenBank/DDBJ databases">
        <title>Unpublished Manusciprt.</title>
        <authorList>
            <person name="Duman M."/>
            <person name="Valdes E.G."/>
            <person name="Ajmi N."/>
            <person name="Altun S."/>
            <person name="Saticioglu I.B."/>
        </authorList>
    </citation>
    <scope>NUCLEOTIDE SEQUENCE [LARGE SCALE GENOMIC DNA]</scope>
    <source>
        <strain evidence="2 3">120P</strain>
    </source>
</reference>
<sequence length="115" mass="12742">MQNFGNITAHGTVYLYPDELPPELFWIDLNGHTYYWYSVQGGISGCSKNPRTEGRQTLPSTAVSFNWLPGSARHSMAGRVRVQTAPSSGKGKVIIGHIHAVNALNPFLMVIWWNG</sequence>
<organism evidence="2 3">
    <name type="scientific">Pseudomonas auratipiscis</name>
    <dbReference type="NCBI Taxonomy" id="3115853"/>
    <lineage>
        <taxon>Bacteria</taxon>
        <taxon>Pseudomonadati</taxon>
        <taxon>Pseudomonadota</taxon>
        <taxon>Gammaproteobacteria</taxon>
        <taxon>Pseudomonadales</taxon>
        <taxon>Pseudomonadaceae</taxon>
        <taxon>Pseudomonas</taxon>
    </lineage>
</organism>
<comment type="caution">
    <text evidence="2">The sequence shown here is derived from an EMBL/GenBank/DDBJ whole genome shotgun (WGS) entry which is preliminary data.</text>
</comment>